<feature type="transmembrane region" description="Helical" evidence="1">
    <location>
        <begin position="200"/>
        <end position="221"/>
    </location>
</feature>
<feature type="transmembrane region" description="Helical" evidence="1">
    <location>
        <begin position="58"/>
        <end position="76"/>
    </location>
</feature>
<feature type="domain" description="Nucleoside transporter/FeoB GTPase Gate" evidence="2">
    <location>
        <begin position="126"/>
        <end position="227"/>
    </location>
</feature>
<dbReference type="EMBL" id="WURB01000013">
    <property type="protein sequence ID" value="MXQ13148.1"/>
    <property type="molecule type" value="Genomic_DNA"/>
</dbReference>
<feature type="transmembrane region" description="Helical" evidence="1">
    <location>
        <begin position="15"/>
        <end position="37"/>
    </location>
</feature>
<dbReference type="Pfam" id="PF07670">
    <property type="entry name" value="Gate"/>
    <property type="match status" value="1"/>
</dbReference>
<evidence type="ECO:0000256" key="1">
    <source>
        <dbReference type="SAM" id="Phobius"/>
    </source>
</evidence>
<comment type="caution">
    <text evidence="3">The sequence shown here is derived from an EMBL/GenBank/DDBJ whole genome shotgun (WGS) entry which is preliminary data.</text>
</comment>
<reference evidence="3 4" key="1">
    <citation type="submission" date="2019-12" db="EMBL/GenBank/DDBJ databases">
        <authorList>
            <person name="Yuan C.-G."/>
        </authorList>
    </citation>
    <scope>NUCLEOTIDE SEQUENCE [LARGE SCALE GENOMIC DNA]</scope>
    <source>
        <strain evidence="3 4">KCTC 23863</strain>
    </source>
</reference>
<gene>
    <name evidence="3" type="ORF">GR328_17100</name>
</gene>
<organism evidence="3 4">
    <name type="scientific">Microvirga makkahensis</name>
    <dbReference type="NCBI Taxonomy" id="1128670"/>
    <lineage>
        <taxon>Bacteria</taxon>
        <taxon>Pseudomonadati</taxon>
        <taxon>Pseudomonadota</taxon>
        <taxon>Alphaproteobacteria</taxon>
        <taxon>Hyphomicrobiales</taxon>
        <taxon>Methylobacteriaceae</taxon>
        <taxon>Microvirga</taxon>
    </lineage>
</organism>
<evidence type="ECO:0000259" key="2">
    <source>
        <dbReference type="Pfam" id="PF07670"/>
    </source>
</evidence>
<feature type="transmembrane region" description="Helical" evidence="1">
    <location>
        <begin position="125"/>
        <end position="149"/>
    </location>
</feature>
<keyword evidence="1" id="KW-0472">Membrane</keyword>
<feature type="transmembrane region" description="Helical" evidence="1">
    <location>
        <begin position="413"/>
        <end position="435"/>
    </location>
</feature>
<dbReference type="OrthoDB" id="1633380at2"/>
<protein>
    <submittedName>
        <fullName evidence="3">YjiH family protein</fullName>
    </submittedName>
</protein>
<feature type="transmembrane region" description="Helical" evidence="1">
    <location>
        <begin position="88"/>
        <end position="113"/>
    </location>
</feature>
<dbReference type="AlphaFoldDB" id="A0A7X3MTV5"/>
<feature type="transmembrane region" description="Helical" evidence="1">
    <location>
        <begin position="233"/>
        <end position="253"/>
    </location>
</feature>
<dbReference type="InterPro" id="IPR011642">
    <property type="entry name" value="Gate_dom"/>
</dbReference>
<dbReference type="Proteomes" id="UP000436483">
    <property type="component" value="Unassembled WGS sequence"/>
</dbReference>
<sequence length="441" mass="47315">MTDITYSERGSRSGALARLCIYSLIGIFVFFVPVTIAGKSTIPLDHAATAVSTYARPAAIAFVSLLILYGAIAPFVQGTWRKDTAQAVFSILRVLGVVLTVMYLSGFGPAALFAPDMLPFLFDKLVLSVGLIVPIGALALGFLVGYGLLEFTGILVQPIMRPVWRTPGWSAIDAVASFVGSYSLALLITDRVFREGKYNVREAAIIATGFSTVSATFMVIVAKTLGLMNAWNLYFWTTLVITFAVSAITARLWPLAGLDHSREHEQPLPAGKGRLQAAVAAGIDQASAAKSLPETLRENLVDGLRMAAMILPSIMAVGLLGLLAAKYTPLFDVLGLLLYPFTWIAQFAEPMAVAKAMASGLAEMFLPAILLKEGEIAARFTAAIVSVSQVLFLSASIPCVLATSIPLRFRDLLVIWYIRTALSILLTAPVAWLAVHMGWIG</sequence>
<feature type="transmembrane region" description="Helical" evidence="1">
    <location>
        <begin position="306"/>
        <end position="327"/>
    </location>
</feature>
<keyword evidence="1" id="KW-0812">Transmembrane</keyword>
<keyword evidence="1" id="KW-1133">Transmembrane helix</keyword>
<evidence type="ECO:0000313" key="3">
    <source>
        <dbReference type="EMBL" id="MXQ13148.1"/>
    </source>
</evidence>
<evidence type="ECO:0000313" key="4">
    <source>
        <dbReference type="Proteomes" id="UP000436483"/>
    </source>
</evidence>
<accession>A0A7X3MTV5</accession>
<reference evidence="3 4" key="2">
    <citation type="submission" date="2020-01" db="EMBL/GenBank/DDBJ databases">
        <title>Microvirga sp. nov., an arsenate reduction bacterium isolated from Tibet hotspring sediments.</title>
        <authorList>
            <person name="Xian W.-D."/>
            <person name="Li W.-J."/>
        </authorList>
    </citation>
    <scope>NUCLEOTIDE SEQUENCE [LARGE SCALE GENOMIC DNA]</scope>
    <source>
        <strain evidence="3 4">KCTC 23863</strain>
    </source>
</reference>
<keyword evidence="4" id="KW-1185">Reference proteome</keyword>
<feature type="transmembrane region" description="Helical" evidence="1">
    <location>
        <begin position="169"/>
        <end position="188"/>
    </location>
</feature>
<feature type="transmembrane region" description="Helical" evidence="1">
    <location>
        <begin position="383"/>
        <end position="407"/>
    </location>
</feature>
<name>A0A7X3MTV5_9HYPH</name>
<proteinExistence type="predicted"/>
<dbReference type="RefSeq" id="WP_160885837.1">
    <property type="nucleotide sequence ID" value="NZ_WURB01000013.1"/>
</dbReference>